<reference evidence="3" key="1">
    <citation type="journal article" date="2021" name="Microb. Physiol.">
        <title>Proteogenomic Insights into the Physiology of Marine, Sulfate-Reducing, Filamentous Desulfonema limicola and Desulfonema magnum.</title>
        <authorList>
            <person name="Schnaars V."/>
            <person name="Wohlbrand L."/>
            <person name="Scheve S."/>
            <person name="Hinrichs C."/>
            <person name="Reinhardt R."/>
            <person name="Rabus R."/>
        </authorList>
    </citation>
    <scope>NUCLEOTIDE SEQUENCE</scope>
    <source>
        <strain evidence="3">5ac10</strain>
    </source>
</reference>
<dbReference type="PANTHER" id="PTHR43639">
    <property type="entry name" value="OXIDOREDUCTASE, SHORT-CHAIN DEHYDROGENASE/REDUCTASE FAMILY (AFU_ORTHOLOGUE AFUA_5G02870)"/>
    <property type="match status" value="1"/>
</dbReference>
<dbReference type="PANTHER" id="PTHR43639:SF1">
    <property type="entry name" value="SHORT-CHAIN DEHYDROGENASE_REDUCTASE FAMILY PROTEIN"/>
    <property type="match status" value="1"/>
</dbReference>
<dbReference type="KEGG" id="dli:dnl_16880"/>
<accession>A0A975B5X8</accession>
<comment type="similarity">
    <text evidence="1">Belongs to the short-chain dehydrogenases/reductases (SDR) family.</text>
</comment>
<evidence type="ECO:0000313" key="4">
    <source>
        <dbReference type="Proteomes" id="UP000663720"/>
    </source>
</evidence>
<dbReference type="RefSeq" id="WP_207691173.1">
    <property type="nucleotide sequence ID" value="NZ_CP061799.1"/>
</dbReference>
<dbReference type="EMBL" id="CP061799">
    <property type="protein sequence ID" value="QTA79418.1"/>
    <property type="molecule type" value="Genomic_DNA"/>
</dbReference>
<dbReference type="Proteomes" id="UP000663720">
    <property type="component" value="Chromosome"/>
</dbReference>
<evidence type="ECO:0000313" key="3">
    <source>
        <dbReference type="EMBL" id="QTA79418.1"/>
    </source>
</evidence>
<dbReference type="GO" id="GO:0016491">
    <property type="term" value="F:oxidoreductase activity"/>
    <property type="evidence" value="ECO:0007669"/>
    <property type="project" value="UniProtKB-KW"/>
</dbReference>
<dbReference type="Pfam" id="PF13561">
    <property type="entry name" value="adh_short_C2"/>
    <property type="match status" value="1"/>
</dbReference>
<dbReference type="SUPFAM" id="SSF51735">
    <property type="entry name" value="NAD(P)-binding Rossmann-fold domains"/>
    <property type="match status" value="1"/>
</dbReference>
<sequence length="271" mass="29789">MKNNKKTALVLGAVKGIGKGIGLALGKQGFNLALNYFDWEDSLEDMKQDFARSGADHIIIQTDLTDTDAISGLIKKTISRFGRLDILINNIERGGWPVVHGHYVQDQWDLEQATTLRAKQWVFEAAFPYLKQSENAVVINFSSIAGIAGRCGPASYIFNDGYAAANRGVSMLTETWARLGAPNIRVNEIMLGIFETRHGEKTRGWGLLSEKQKQDILDHTLLQRTGTIEDVIKAVLFIINDALFITGSVLRIDGGYVLGGEKIAPMPKGVV</sequence>
<protein>
    <submittedName>
        <fullName evidence="3">3-oxoacyl-[acyl-carrier-protein] reductase</fullName>
    </submittedName>
</protein>
<evidence type="ECO:0000256" key="2">
    <source>
        <dbReference type="ARBA" id="ARBA00023002"/>
    </source>
</evidence>
<name>A0A975B5X8_9BACT</name>
<dbReference type="InterPro" id="IPR002347">
    <property type="entry name" value="SDR_fam"/>
</dbReference>
<dbReference type="AlphaFoldDB" id="A0A975B5X8"/>
<dbReference type="PRINTS" id="PR00081">
    <property type="entry name" value="GDHRDH"/>
</dbReference>
<organism evidence="3 4">
    <name type="scientific">Desulfonema limicola</name>
    <dbReference type="NCBI Taxonomy" id="45656"/>
    <lineage>
        <taxon>Bacteria</taxon>
        <taxon>Pseudomonadati</taxon>
        <taxon>Thermodesulfobacteriota</taxon>
        <taxon>Desulfobacteria</taxon>
        <taxon>Desulfobacterales</taxon>
        <taxon>Desulfococcaceae</taxon>
        <taxon>Desulfonema</taxon>
    </lineage>
</organism>
<keyword evidence="2" id="KW-0560">Oxidoreductase</keyword>
<evidence type="ECO:0000256" key="1">
    <source>
        <dbReference type="ARBA" id="ARBA00006484"/>
    </source>
</evidence>
<dbReference type="Gene3D" id="3.40.50.720">
    <property type="entry name" value="NAD(P)-binding Rossmann-like Domain"/>
    <property type="match status" value="1"/>
</dbReference>
<dbReference type="CDD" id="cd05233">
    <property type="entry name" value="SDR_c"/>
    <property type="match status" value="1"/>
</dbReference>
<dbReference type="InterPro" id="IPR036291">
    <property type="entry name" value="NAD(P)-bd_dom_sf"/>
</dbReference>
<keyword evidence="4" id="KW-1185">Reference proteome</keyword>
<gene>
    <name evidence="3" type="primary">fabG2</name>
    <name evidence="3" type="ORF">dnl_16880</name>
</gene>
<proteinExistence type="inferred from homology"/>